<gene>
    <name evidence="1" type="primary">CUNH12orf56</name>
</gene>
<dbReference type="Proteomes" id="UP000694381">
    <property type="component" value="Unassembled WGS sequence"/>
</dbReference>
<sequence length="449" mass="51721">AFLRRHMRPEVYDGVRAYEPCIVVSHEEKHTFKYVVLSDRLIYLTENPPKSIQTVVALRDIVAIDLIDDYPEFLNSADREINQHIRIIYSSTTLKKECGKSKGVGKFLFPIHHANANTKKVKEENNDPAFWRRKDSMSLKEPFLRSEEKIKHFSQLKSELFLKDNTLRKMLCLITELKVAAQENFILKRLFWKTSDLFYFLVNKLHEYLPESRDKNALQNKSQRADELVACIEIIQTLGLMFRETEIESSRLNTLATKKGTLFNLLVILISKPKIPKCPVFDIQLVADSTSAEASFDAELQKLLLEYTDTATALFYEILLAFQQGNLGLGSTKFAMSWMISFLQSCPPIVAFVASIVKGVVKGLSASLPLLSPCQAVLMYQQFYILKSCLQYSKTLAECIRNDYSEEFRYFIHMPALEKRLPLCYPITEPATQLFHQVLQLIEQKQCKC</sequence>
<reference evidence="1" key="1">
    <citation type="submission" date="2025-08" db="UniProtKB">
        <authorList>
            <consortium name="Ensembl"/>
        </authorList>
    </citation>
    <scope>IDENTIFICATION</scope>
</reference>
<dbReference type="PANTHER" id="PTHR35354:SF1">
    <property type="entry name" value="RGD1561648"/>
    <property type="match status" value="1"/>
</dbReference>
<keyword evidence="2" id="KW-1185">Reference proteome</keyword>
<organism evidence="1 2">
    <name type="scientific">Nannospalax galili</name>
    <name type="common">Northern Israeli blind subterranean mole rat</name>
    <name type="synonym">Spalax galili</name>
    <dbReference type="NCBI Taxonomy" id="1026970"/>
    <lineage>
        <taxon>Eukaryota</taxon>
        <taxon>Metazoa</taxon>
        <taxon>Chordata</taxon>
        <taxon>Craniata</taxon>
        <taxon>Vertebrata</taxon>
        <taxon>Euteleostomi</taxon>
        <taxon>Mammalia</taxon>
        <taxon>Eutheria</taxon>
        <taxon>Euarchontoglires</taxon>
        <taxon>Glires</taxon>
        <taxon>Rodentia</taxon>
        <taxon>Myomorpha</taxon>
        <taxon>Muroidea</taxon>
        <taxon>Spalacidae</taxon>
        <taxon>Spalacinae</taxon>
        <taxon>Nannospalax</taxon>
    </lineage>
</organism>
<dbReference type="Ensembl" id="ENSNGAT00000027538.1">
    <property type="protein sequence ID" value="ENSNGAP00000021856.1"/>
    <property type="gene ID" value="ENSNGAG00000020919.1"/>
</dbReference>
<name>A0A8C6RST1_NANGA</name>
<proteinExistence type="predicted"/>
<protein>
    <submittedName>
        <fullName evidence="1">RIKEN cDNA D930020B18 gene</fullName>
    </submittedName>
</protein>
<accession>A0A8C6RST1</accession>
<dbReference type="InterPro" id="IPR027878">
    <property type="entry name" value="DUF4551"/>
</dbReference>
<reference evidence="1" key="2">
    <citation type="submission" date="2025-09" db="UniProtKB">
        <authorList>
            <consortium name="Ensembl"/>
        </authorList>
    </citation>
    <scope>IDENTIFICATION</scope>
</reference>
<evidence type="ECO:0000313" key="1">
    <source>
        <dbReference type="Ensembl" id="ENSNGAP00000021856.1"/>
    </source>
</evidence>
<dbReference type="OMA" id="LFWRSSE"/>
<dbReference type="AlphaFoldDB" id="A0A8C6RST1"/>
<dbReference type="PANTHER" id="PTHR35354">
    <property type="entry name" value="RGD1561648"/>
    <property type="match status" value="1"/>
</dbReference>
<dbReference type="Pfam" id="PF15087">
    <property type="entry name" value="DUF4551"/>
    <property type="match status" value="1"/>
</dbReference>
<evidence type="ECO:0000313" key="2">
    <source>
        <dbReference type="Proteomes" id="UP000694381"/>
    </source>
</evidence>
<dbReference type="GeneTree" id="ENSGT00390000018424"/>